<accession>A0ABD2PW45</accession>
<name>A0ABD2PW45_9PLAT</name>
<evidence type="ECO:0000313" key="1">
    <source>
        <dbReference type="EMBL" id="KAL3311499.1"/>
    </source>
</evidence>
<sequence>MNGIPENVTVFPDVAIRWCPENAQDKCKMEKFTWKNKIPITGLEACTLYKFEVKLVVQSQVDRTYYNFSKDSVNFEVYSWSPEYYPEDDRNNLKNITSENNDVKIDDLGDYKYYFVRLTGRVSPKRRINETSPSVSSDWIKVGPTAPGSLLI</sequence>
<protein>
    <submittedName>
        <fullName evidence="1">Uncharacterized protein</fullName>
    </submittedName>
</protein>
<organism evidence="1 2">
    <name type="scientific">Cichlidogyrus casuarinus</name>
    <dbReference type="NCBI Taxonomy" id="1844966"/>
    <lineage>
        <taxon>Eukaryota</taxon>
        <taxon>Metazoa</taxon>
        <taxon>Spiralia</taxon>
        <taxon>Lophotrochozoa</taxon>
        <taxon>Platyhelminthes</taxon>
        <taxon>Monogenea</taxon>
        <taxon>Monopisthocotylea</taxon>
        <taxon>Dactylogyridea</taxon>
        <taxon>Ancyrocephalidae</taxon>
        <taxon>Cichlidogyrus</taxon>
    </lineage>
</organism>
<keyword evidence="2" id="KW-1185">Reference proteome</keyword>
<evidence type="ECO:0000313" key="2">
    <source>
        <dbReference type="Proteomes" id="UP001626550"/>
    </source>
</evidence>
<gene>
    <name evidence="1" type="ORF">Ciccas_009920</name>
</gene>
<dbReference type="AlphaFoldDB" id="A0ABD2PW45"/>
<reference evidence="1 2" key="1">
    <citation type="submission" date="2024-11" db="EMBL/GenBank/DDBJ databases">
        <title>Adaptive evolution of stress response genes in parasites aligns with host niche diversity.</title>
        <authorList>
            <person name="Hahn C."/>
            <person name="Resl P."/>
        </authorList>
    </citation>
    <scope>NUCLEOTIDE SEQUENCE [LARGE SCALE GENOMIC DNA]</scope>
    <source>
        <strain evidence="1">EGGRZ-B1_66</strain>
        <tissue evidence="1">Body</tissue>
    </source>
</reference>
<proteinExistence type="predicted"/>
<dbReference type="Proteomes" id="UP001626550">
    <property type="component" value="Unassembled WGS sequence"/>
</dbReference>
<dbReference type="EMBL" id="JBJKFK010002187">
    <property type="protein sequence ID" value="KAL3311499.1"/>
    <property type="molecule type" value="Genomic_DNA"/>
</dbReference>
<comment type="caution">
    <text evidence="1">The sequence shown here is derived from an EMBL/GenBank/DDBJ whole genome shotgun (WGS) entry which is preliminary data.</text>
</comment>